<organism evidence="2 3">
    <name type="scientific">Symbiodinium microadriaticum</name>
    <name type="common">Dinoflagellate</name>
    <name type="synonym">Zooxanthella microadriatica</name>
    <dbReference type="NCBI Taxonomy" id="2951"/>
    <lineage>
        <taxon>Eukaryota</taxon>
        <taxon>Sar</taxon>
        <taxon>Alveolata</taxon>
        <taxon>Dinophyceae</taxon>
        <taxon>Suessiales</taxon>
        <taxon>Symbiodiniaceae</taxon>
        <taxon>Symbiodinium</taxon>
    </lineage>
</organism>
<evidence type="ECO:0000256" key="1">
    <source>
        <dbReference type="SAM" id="SignalP"/>
    </source>
</evidence>
<sequence>MLYLRIQPLLCLLLYLDMFPHYPLHYLDMVAPRPWLRFEHREPELREAFGRQQFLHQGRLEVVRSAVIGLFSGNTAALYKADDGILV</sequence>
<keyword evidence="1" id="KW-0732">Signal</keyword>
<dbReference type="Proteomes" id="UP000186817">
    <property type="component" value="Unassembled WGS sequence"/>
</dbReference>
<reference evidence="2 3" key="1">
    <citation type="submission" date="2016-02" db="EMBL/GenBank/DDBJ databases">
        <title>Genome analysis of coral dinoflagellate symbionts highlights evolutionary adaptations to a symbiotic lifestyle.</title>
        <authorList>
            <person name="Aranda M."/>
            <person name="Li Y."/>
            <person name="Liew Y.J."/>
            <person name="Baumgarten S."/>
            <person name="Simakov O."/>
            <person name="Wilson M."/>
            <person name="Piel J."/>
            <person name="Ashoor H."/>
            <person name="Bougouffa S."/>
            <person name="Bajic V.B."/>
            <person name="Ryu T."/>
            <person name="Ravasi T."/>
            <person name="Bayer T."/>
            <person name="Micklem G."/>
            <person name="Kim H."/>
            <person name="Bhak J."/>
            <person name="Lajeunesse T.C."/>
            <person name="Voolstra C.R."/>
        </authorList>
    </citation>
    <scope>NUCLEOTIDE SEQUENCE [LARGE SCALE GENOMIC DNA]</scope>
    <source>
        <strain evidence="2 3">CCMP2467</strain>
    </source>
</reference>
<proteinExistence type="predicted"/>
<evidence type="ECO:0000313" key="2">
    <source>
        <dbReference type="EMBL" id="OLQ04721.1"/>
    </source>
</evidence>
<dbReference type="EMBL" id="LSRX01000202">
    <property type="protein sequence ID" value="OLQ04721.1"/>
    <property type="molecule type" value="Genomic_DNA"/>
</dbReference>
<comment type="caution">
    <text evidence="2">The sequence shown here is derived from an EMBL/GenBank/DDBJ whole genome shotgun (WGS) entry which is preliminary data.</text>
</comment>
<keyword evidence="3" id="KW-1185">Reference proteome</keyword>
<evidence type="ECO:0000313" key="3">
    <source>
        <dbReference type="Proteomes" id="UP000186817"/>
    </source>
</evidence>
<accession>A0A1Q9EBD7</accession>
<dbReference type="AlphaFoldDB" id="A0A1Q9EBD7"/>
<protein>
    <submittedName>
        <fullName evidence="2">Uncharacterized protein</fullName>
    </submittedName>
</protein>
<name>A0A1Q9EBD7_SYMMI</name>
<feature type="chain" id="PRO_5012367347" evidence="1">
    <location>
        <begin position="19"/>
        <end position="87"/>
    </location>
</feature>
<gene>
    <name evidence="2" type="ORF">AK812_SmicGene12174</name>
</gene>
<feature type="signal peptide" evidence="1">
    <location>
        <begin position="1"/>
        <end position="18"/>
    </location>
</feature>